<protein>
    <recommendedName>
        <fullName evidence="2">Peptide chain release factor domain-containing protein</fullName>
    </recommendedName>
</protein>
<dbReference type="PANTHER" id="PTHR43804:SF7">
    <property type="entry name" value="LD18447P"/>
    <property type="match status" value="1"/>
</dbReference>
<keyword evidence="4" id="KW-1185">Reference proteome</keyword>
<dbReference type="SMART" id="SM00937">
    <property type="entry name" value="PCRF"/>
    <property type="match status" value="1"/>
</dbReference>
<keyword evidence="1" id="KW-0488">Methylation</keyword>
<dbReference type="Proteomes" id="UP000230233">
    <property type="component" value="Chromosome IV"/>
</dbReference>
<dbReference type="InterPro" id="IPR005139">
    <property type="entry name" value="PCRF"/>
</dbReference>
<evidence type="ECO:0000313" key="4">
    <source>
        <dbReference type="Proteomes" id="UP000230233"/>
    </source>
</evidence>
<reference evidence="4" key="1">
    <citation type="submission" date="2017-10" db="EMBL/GenBank/DDBJ databases">
        <title>Rapid genome shrinkage in a self-fertile nematode reveals novel sperm competition proteins.</title>
        <authorList>
            <person name="Yin D."/>
            <person name="Schwarz E.M."/>
            <person name="Thomas C.G."/>
            <person name="Felde R.L."/>
            <person name="Korf I.F."/>
            <person name="Cutter A.D."/>
            <person name="Schartner C.M."/>
            <person name="Ralston E.J."/>
            <person name="Meyer B.J."/>
            <person name="Haag E.S."/>
        </authorList>
    </citation>
    <scope>NUCLEOTIDE SEQUENCE [LARGE SCALE GENOMIC DNA]</scope>
    <source>
        <strain evidence="4">JU1422</strain>
    </source>
</reference>
<proteinExistence type="predicted"/>
<dbReference type="Gene3D" id="3.30.70.1660">
    <property type="match status" value="1"/>
</dbReference>
<dbReference type="SUPFAM" id="SSF75620">
    <property type="entry name" value="Release factor"/>
    <property type="match status" value="1"/>
</dbReference>
<comment type="caution">
    <text evidence="3">The sequence shown here is derived from an EMBL/GenBank/DDBJ whole genome shotgun (WGS) entry which is preliminary data.</text>
</comment>
<dbReference type="GO" id="GO:0006415">
    <property type="term" value="P:translational termination"/>
    <property type="evidence" value="ECO:0007669"/>
    <property type="project" value="InterPro"/>
</dbReference>
<gene>
    <name evidence="3" type="primary">Cni-W03F8.3</name>
    <name evidence="3" type="synonym">Cnig_chr_IV.g13288</name>
    <name evidence="3" type="ORF">B9Z55_013288</name>
</gene>
<evidence type="ECO:0000259" key="2">
    <source>
        <dbReference type="SMART" id="SM00937"/>
    </source>
</evidence>
<evidence type="ECO:0000256" key="1">
    <source>
        <dbReference type="ARBA" id="ARBA00022481"/>
    </source>
</evidence>
<dbReference type="PANTHER" id="PTHR43804">
    <property type="entry name" value="LD18447P"/>
    <property type="match status" value="1"/>
</dbReference>
<accession>A0A2G5U0Z9</accession>
<dbReference type="EMBL" id="PDUG01000004">
    <property type="protein sequence ID" value="PIC33237.1"/>
    <property type="molecule type" value="Genomic_DNA"/>
</dbReference>
<dbReference type="Pfam" id="PF03462">
    <property type="entry name" value="PCRF"/>
    <property type="match status" value="1"/>
</dbReference>
<dbReference type="InterPro" id="IPR050057">
    <property type="entry name" value="Prokaryotic/Mito_RF"/>
</dbReference>
<name>A0A2G5U0Z9_9PELO</name>
<dbReference type="InterPro" id="IPR045853">
    <property type="entry name" value="Pep_chain_release_fac_I_sf"/>
</dbReference>
<feature type="domain" description="Peptide chain release factor" evidence="2">
    <location>
        <begin position="90"/>
        <end position="189"/>
    </location>
</feature>
<dbReference type="AlphaFoldDB" id="A0A2G5U0Z9"/>
<dbReference type="OrthoDB" id="2019491at2759"/>
<evidence type="ECO:0000313" key="3">
    <source>
        <dbReference type="EMBL" id="PIC33237.1"/>
    </source>
</evidence>
<organism evidence="3 4">
    <name type="scientific">Caenorhabditis nigoni</name>
    <dbReference type="NCBI Taxonomy" id="1611254"/>
    <lineage>
        <taxon>Eukaryota</taxon>
        <taxon>Metazoa</taxon>
        <taxon>Ecdysozoa</taxon>
        <taxon>Nematoda</taxon>
        <taxon>Chromadorea</taxon>
        <taxon>Rhabditida</taxon>
        <taxon>Rhabditina</taxon>
        <taxon>Rhabditomorpha</taxon>
        <taxon>Rhabditoidea</taxon>
        <taxon>Rhabditidae</taxon>
        <taxon>Peloderinae</taxon>
        <taxon>Caenorhabditis</taxon>
    </lineage>
</organism>
<sequence length="189" mass="20817">MLLRHHQLLLRLSRLSSLQQCFPSSSSTASSSLLTSENGEKILRTVTERLAQCQAGNATAAPKQISYWEAIAKQSSVVSDTRSELAQLISIIKDPKETEEMRKLAEADVESLKETLETELEELAARIVPLTNLDVLSKCQIELSSGAGGQEAMLFTGELLDMYQKLAATNSWKWDPLQVLYSAGLTFAN</sequence>